<sequence length="66" mass="7825">MKFNRLQTEHSMDQHWRKDAGTQRLQTNLDLVNETTSVHRDVLQHEASPSAAHHHVNVFIFIWCFN</sequence>
<keyword evidence="2" id="KW-1185">Reference proteome</keyword>
<evidence type="ECO:0000313" key="2">
    <source>
        <dbReference type="Proteomes" id="UP001153269"/>
    </source>
</evidence>
<protein>
    <submittedName>
        <fullName evidence="1">Uncharacterized protein</fullName>
    </submittedName>
</protein>
<accession>A0A9N7U9I2</accession>
<gene>
    <name evidence="1" type="ORF">PLEPLA_LOCUS15433</name>
</gene>
<reference evidence="1" key="1">
    <citation type="submission" date="2020-03" db="EMBL/GenBank/DDBJ databases">
        <authorList>
            <person name="Weist P."/>
        </authorList>
    </citation>
    <scope>NUCLEOTIDE SEQUENCE</scope>
</reference>
<name>A0A9N7U9I2_PLEPL</name>
<proteinExistence type="predicted"/>
<dbReference type="EMBL" id="CADEAL010000971">
    <property type="protein sequence ID" value="CAB1427493.1"/>
    <property type="molecule type" value="Genomic_DNA"/>
</dbReference>
<comment type="caution">
    <text evidence="1">The sequence shown here is derived from an EMBL/GenBank/DDBJ whole genome shotgun (WGS) entry which is preliminary data.</text>
</comment>
<dbReference type="AlphaFoldDB" id="A0A9N7U9I2"/>
<dbReference type="Proteomes" id="UP001153269">
    <property type="component" value="Unassembled WGS sequence"/>
</dbReference>
<evidence type="ECO:0000313" key="1">
    <source>
        <dbReference type="EMBL" id="CAB1427493.1"/>
    </source>
</evidence>
<organism evidence="1 2">
    <name type="scientific">Pleuronectes platessa</name>
    <name type="common">European plaice</name>
    <dbReference type="NCBI Taxonomy" id="8262"/>
    <lineage>
        <taxon>Eukaryota</taxon>
        <taxon>Metazoa</taxon>
        <taxon>Chordata</taxon>
        <taxon>Craniata</taxon>
        <taxon>Vertebrata</taxon>
        <taxon>Euteleostomi</taxon>
        <taxon>Actinopterygii</taxon>
        <taxon>Neopterygii</taxon>
        <taxon>Teleostei</taxon>
        <taxon>Neoteleostei</taxon>
        <taxon>Acanthomorphata</taxon>
        <taxon>Carangaria</taxon>
        <taxon>Pleuronectiformes</taxon>
        <taxon>Pleuronectoidei</taxon>
        <taxon>Pleuronectidae</taxon>
        <taxon>Pleuronectes</taxon>
    </lineage>
</organism>